<evidence type="ECO:0000313" key="1">
    <source>
        <dbReference type="EMBL" id="MFD3959978.1"/>
    </source>
</evidence>
<gene>
    <name evidence="1" type="ORF">ACFWR3_28375</name>
</gene>
<protein>
    <submittedName>
        <fullName evidence="1">Uncharacterized protein</fullName>
    </submittedName>
</protein>
<organism evidence="1 2">
    <name type="scientific">Streptomyces bacillaris</name>
    <dbReference type="NCBI Taxonomy" id="68179"/>
    <lineage>
        <taxon>Bacteria</taxon>
        <taxon>Bacillati</taxon>
        <taxon>Actinomycetota</taxon>
        <taxon>Actinomycetes</taxon>
        <taxon>Kitasatosporales</taxon>
        <taxon>Streptomycetaceae</taxon>
        <taxon>Streptomyces</taxon>
    </lineage>
</organism>
<dbReference type="EMBL" id="JBHXPM010000033">
    <property type="protein sequence ID" value="MFD3959978.1"/>
    <property type="molecule type" value="Genomic_DNA"/>
</dbReference>
<proteinExistence type="predicted"/>
<keyword evidence="2" id="KW-1185">Reference proteome</keyword>
<reference evidence="1 2" key="1">
    <citation type="submission" date="2024-09" db="EMBL/GenBank/DDBJ databases">
        <title>The Natural Products Discovery Center: Release of the First 8490 Sequenced Strains for Exploring Actinobacteria Biosynthetic Diversity.</title>
        <authorList>
            <person name="Kalkreuter E."/>
            <person name="Kautsar S.A."/>
            <person name="Yang D."/>
            <person name="Bader C.D."/>
            <person name="Teijaro C.N."/>
            <person name="Fluegel L."/>
            <person name="Davis C.M."/>
            <person name="Simpson J.R."/>
            <person name="Lauterbach L."/>
            <person name="Steele A.D."/>
            <person name="Gui C."/>
            <person name="Meng S."/>
            <person name="Li G."/>
            <person name="Viehrig K."/>
            <person name="Ye F."/>
            <person name="Su P."/>
            <person name="Kiefer A.F."/>
            <person name="Nichols A."/>
            <person name="Cepeda A.J."/>
            <person name="Yan W."/>
            <person name="Fan B."/>
            <person name="Jiang Y."/>
            <person name="Adhikari A."/>
            <person name="Zheng C.-J."/>
            <person name="Schuster L."/>
            <person name="Cowan T.M."/>
            <person name="Smanski M.J."/>
            <person name="Chevrette M.G."/>
            <person name="De Carvalho L.P.S."/>
            <person name="Shen B."/>
        </authorList>
    </citation>
    <scope>NUCLEOTIDE SEQUENCE [LARGE SCALE GENOMIC DNA]</scope>
    <source>
        <strain evidence="1 2">NPDC058584</strain>
    </source>
</reference>
<accession>A0ABW6E575</accession>
<dbReference type="RefSeq" id="WP_244210149.1">
    <property type="nucleotide sequence ID" value="NZ_JBHVRE010000002.1"/>
</dbReference>
<name>A0ABW6E575_9ACTN</name>
<dbReference type="Proteomes" id="UP001598300">
    <property type="component" value="Unassembled WGS sequence"/>
</dbReference>
<evidence type="ECO:0000313" key="2">
    <source>
        <dbReference type="Proteomes" id="UP001598300"/>
    </source>
</evidence>
<comment type="caution">
    <text evidence="1">The sequence shown here is derived from an EMBL/GenBank/DDBJ whole genome shotgun (WGS) entry which is preliminary data.</text>
</comment>
<sequence length="304" mass="31920">MYLSAAATPAAPPGPGPVRLPLRVRGITARRFGPGRRFVPGPVPWLEQYFADLAGIYDVGLRPGFLDTTTRNSYAEMAAETALALGPFDGPVDLLATAHAVEDSDMERSPTGHVCELLPGDPLPLGVSDQGSAAPFTALRLTSAYVRPGGLGRAVLIALDQSSRPYAAPVPPEREVTAECAVGLWLTADEDADTRLAQWTDVRPEAVARLLAGALASEPAPGVLLAGAGVDPGRDLPGHAEDAGRLVTTGPGLPCTGVWENLARLQPAPGEGPLRVTVLEYERALGHLCLCSLTLHPREEEEGR</sequence>